<dbReference type="PANTHER" id="PTHR13943">
    <property type="entry name" value="HRAS-LIKE SUPPRESSOR - RELATED"/>
    <property type="match status" value="1"/>
</dbReference>
<dbReference type="Gene3D" id="3.90.1720.10">
    <property type="entry name" value="endopeptidase domain like (from Nostoc punctiforme)"/>
    <property type="match status" value="1"/>
</dbReference>
<dbReference type="GO" id="GO:0016410">
    <property type="term" value="F:N-acyltransferase activity"/>
    <property type="evidence" value="ECO:0007669"/>
    <property type="project" value="TreeGrafter"/>
</dbReference>
<dbReference type="GO" id="GO:0004623">
    <property type="term" value="F:phospholipase A2 activity"/>
    <property type="evidence" value="ECO:0007669"/>
    <property type="project" value="TreeGrafter"/>
</dbReference>
<dbReference type="InterPro" id="IPR007053">
    <property type="entry name" value="LRAT_dom"/>
</dbReference>
<dbReference type="PROSITE" id="PS51934">
    <property type="entry name" value="LRAT"/>
    <property type="match status" value="1"/>
</dbReference>
<dbReference type="GO" id="GO:0005737">
    <property type="term" value="C:cytoplasm"/>
    <property type="evidence" value="ECO:0007669"/>
    <property type="project" value="TreeGrafter"/>
</dbReference>
<keyword evidence="3" id="KW-0443">Lipid metabolism</keyword>
<dbReference type="GO" id="GO:0008970">
    <property type="term" value="F:phospholipase A1 activity"/>
    <property type="evidence" value="ECO:0007669"/>
    <property type="project" value="TreeGrafter"/>
</dbReference>
<gene>
    <name evidence="5" type="ORF">FHK92_04880</name>
</gene>
<accession>A0A7V8UBQ4</accession>
<evidence type="ECO:0000259" key="4">
    <source>
        <dbReference type="PROSITE" id="PS51934"/>
    </source>
</evidence>
<dbReference type="GO" id="GO:0070292">
    <property type="term" value="P:N-acylphosphatidylethanolamine metabolic process"/>
    <property type="evidence" value="ECO:0007669"/>
    <property type="project" value="TreeGrafter"/>
</dbReference>
<name>A0A7V8UBQ4_9PSED</name>
<dbReference type="EMBL" id="VDLV01000006">
    <property type="protein sequence ID" value="MBA1377154.1"/>
    <property type="molecule type" value="Genomic_DNA"/>
</dbReference>
<keyword evidence="1" id="KW-0808">Transferase</keyword>
<dbReference type="PANTHER" id="PTHR13943:SF77">
    <property type="entry name" value="LRAT DOMAIN-CONTAINING PROTEIN"/>
    <property type="match status" value="1"/>
</dbReference>
<feature type="domain" description="LRAT" evidence="4">
    <location>
        <begin position="96"/>
        <end position="195"/>
    </location>
</feature>
<dbReference type="InterPro" id="IPR051496">
    <property type="entry name" value="H-rev107_PLA/AT"/>
</dbReference>
<dbReference type="Proteomes" id="UP000572407">
    <property type="component" value="Unassembled WGS sequence"/>
</dbReference>
<evidence type="ECO:0000256" key="1">
    <source>
        <dbReference type="ARBA" id="ARBA00022679"/>
    </source>
</evidence>
<proteinExistence type="predicted"/>
<reference evidence="5 6" key="1">
    <citation type="submission" date="2019-06" db="EMBL/GenBank/DDBJ databases">
        <title>Analysis of the biodiversity of Brassica napus bacterial endophytes for the selection of potential efficient biofertilizers for rapeseed crops.</title>
        <authorList>
            <person name="Jimenez-Gomez A."/>
            <person name="Saati-Santamaria Z."/>
            <person name="Menendez E."/>
            <person name="Rivas R."/>
            <person name="Mateos P.F."/>
            <person name="Velazquez E."/>
            <person name="Garcia-Fraile P."/>
        </authorList>
    </citation>
    <scope>NUCLEOTIDE SEQUENCE [LARGE SCALE GENOMIC DNA]</scope>
    <source>
        <strain evidence="5 6">CDVBN10</strain>
    </source>
</reference>
<evidence type="ECO:0000313" key="5">
    <source>
        <dbReference type="EMBL" id="MBA1377154.1"/>
    </source>
</evidence>
<comment type="caution">
    <text evidence="5">The sequence shown here is derived from an EMBL/GenBank/DDBJ whole genome shotgun (WGS) entry which is preliminary data.</text>
</comment>
<dbReference type="AlphaFoldDB" id="A0A7V8UBQ4"/>
<organism evidence="5 6">
    <name type="scientific">Pseudomonas brassicacearum subsp. neoaurantiaca</name>
    <dbReference type="NCBI Taxonomy" id="494916"/>
    <lineage>
        <taxon>Bacteria</taxon>
        <taxon>Pseudomonadati</taxon>
        <taxon>Pseudomonadota</taxon>
        <taxon>Gammaproteobacteria</taxon>
        <taxon>Pseudomonadales</taxon>
        <taxon>Pseudomonadaceae</taxon>
        <taxon>Pseudomonas</taxon>
    </lineage>
</organism>
<dbReference type="Pfam" id="PF04970">
    <property type="entry name" value="LRAT"/>
    <property type="match status" value="1"/>
</dbReference>
<evidence type="ECO:0000313" key="6">
    <source>
        <dbReference type="Proteomes" id="UP000572407"/>
    </source>
</evidence>
<sequence>MIPANPRDTVVARVAEYLAMKLTAIAADEFSSLRSIVLICLALITTNVFYRLSVPMSSGCLSLEPRQCAGQPGALANVSLEPVDIMAAGQVPLGAHLVSPRRFYLHHGIYLGDGKVAHYSGLSGSLKAGPIEVTDLERFASGKPVWIVREAARYRAGEIVHRARSRLGENQYRLFSNNCEHFCTWCLTGKSYSVQLNACWRRPREFFASITALGDNLVA</sequence>
<evidence type="ECO:0000256" key="2">
    <source>
        <dbReference type="ARBA" id="ARBA00022801"/>
    </source>
</evidence>
<keyword evidence="2 5" id="KW-0378">Hydrolase</keyword>
<protein>
    <submittedName>
        <fullName evidence="5">Hydrolase</fullName>
    </submittedName>
</protein>
<evidence type="ECO:0000256" key="3">
    <source>
        <dbReference type="ARBA" id="ARBA00023098"/>
    </source>
</evidence>